<accession>A0AAD7NIY8</accession>
<dbReference type="EMBL" id="JARJLG010000041">
    <property type="protein sequence ID" value="KAJ7763123.1"/>
    <property type="molecule type" value="Genomic_DNA"/>
</dbReference>
<dbReference type="AlphaFoldDB" id="A0AAD7NIY8"/>
<dbReference type="Proteomes" id="UP001215280">
    <property type="component" value="Unassembled WGS sequence"/>
</dbReference>
<protein>
    <recommendedName>
        <fullName evidence="3">SnoaL-like domain-containing protein</fullName>
    </recommendedName>
</protein>
<comment type="caution">
    <text evidence="1">The sequence shown here is derived from an EMBL/GenBank/DDBJ whole genome shotgun (WGS) entry which is preliminary data.</text>
</comment>
<gene>
    <name evidence="1" type="ORF">DFH07DRAFT_1059331</name>
</gene>
<evidence type="ECO:0000313" key="1">
    <source>
        <dbReference type="EMBL" id="KAJ7763123.1"/>
    </source>
</evidence>
<keyword evidence="2" id="KW-1185">Reference proteome</keyword>
<organism evidence="1 2">
    <name type="scientific">Mycena maculata</name>
    <dbReference type="NCBI Taxonomy" id="230809"/>
    <lineage>
        <taxon>Eukaryota</taxon>
        <taxon>Fungi</taxon>
        <taxon>Dikarya</taxon>
        <taxon>Basidiomycota</taxon>
        <taxon>Agaricomycotina</taxon>
        <taxon>Agaricomycetes</taxon>
        <taxon>Agaricomycetidae</taxon>
        <taxon>Agaricales</taxon>
        <taxon>Marasmiineae</taxon>
        <taxon>Mycenaceae</taxon>
        <taxon>Mycena</taxon>
    </lineage>
</organism>
<dbReference type="Gene3D" id="3.10.450.50">
    <property type="match status" value="1"/>
</dbReference>
<reference evidence="1" key="1">
    <citation type="submission" date="2023-03" db="EMBL/GenBank/DDBJ databases">
        <title>Massive genome expansion in bonnet fungi (Mycena s.s.) driven by repeated elements and novel gene families across ecological guilds.</title>
        <authorList>
            <consortium name="Lawrence Berkeley National Laboratory"/>
            <person name="Harder C.B."/>
            <person name="Miyauchi S."/>
            <person name="Viragh M."/>
            <person name="Kuo A."/>
            <person name="Thoen E."/>
            <person name="Andreopoulos B."/>
            <person name="Lu D."/>
            <person name="Skrede I."/>
            <person name="Drula E."/>
            <person name="Henrissat B."/>
            <person name="Morin E."/>
            <person name="Kohler A."/>
            <person name="Barry K."/>
            <person name="LaButti K."/>
            <person name="Morin E."/>
            <person name="Salamov A."/>
            <person name="Lipzen A."/>
            <person name="Mereny Z."/>
            <person name="Hegedus B."/>
            <person name="Baldrian P."/>
            <person name="Stursova M."/>
            <person name="Weitz H."/>
            <person name="Taylor A."/>
            <person name="Grigoriev I.V."/>
            <person name="Nagy L.G."/>
            <person name="Martin F."/>
            <person name="Kauserud H."/>
        </authorList>
    </citation>
    <scope>NUCLEOTIDE SEQUENCE</scope>
    <source>
        <strain evidence="1">CBHHK188m</strain>
    </source>
</reference>
<dbReference type="InterPro" id="IPR032710">
    <property type="entry name" value="NTF2-like_dom_sf"/>
</dbReference>
<dbReference type="SUPFAM" id="SSF54427">
    <property type="entry name" value="NTF2-like"/>
    <property type="match status" value="1"/>
</dbReference>
<evidence type="ECO:0008006" key="3">
    <source>
        <dbReference type="Google" id="ProtNLM"/>
    </source>
</evidence>
<proteinExistence type="predicted"/>
<sequence>MSLPNSKQLENAYAYLTHLNAFDFTAVGELMAPDFKHWVLPGSIIAPDDKEYRGKKEFLQGLRFIVLTLLDKVTFLPPLDVIHGSDAVVFRFKSDGMSKSGRSFKNEYMLTFHLPARRLSSLKNLWTRSFRLRFLRRKRSEWSCCE</sequence>
<evidence type="ECO:0000313" key="2">
    <source>
        <dbReference type="Proteomes" id="UP001215280"/>
    </source>
</evidence>
<name>A0AAD7NIY8_9AGAR</name>